<evidence type="ECO:0000256" key="1">
    <source>
        <dbReference type="ARBA" id="ARBA00004429"/>
    </source>
</evidence>
<keyword evidence="6 10" id="KW-0812">Transmembrane</keyword>
<accession>A0A2U1U5J5</accession>
<evidence type="ECO:0000259" key="11">
    <source>
        <dbReference type="PROSITE" id="PS50928"/>
    </source>
</evidence>
<dbReference type="PANTHER" id="PTHR30614:SF35">
    <property type="entry name" value="ABC TRANSPORTER PERMEASE PROTEIN"/>
    <property type="match status" value="1"/>
</dbReference>
<keyword evidence="8 10" id="KW-1133">Transmembrane helix</keyword>
<dbReference type="InterPro" id="IPR043429">
    <property type="entry name" value="ArtM/GltK/GlnP/TcyL/YhdX-like"/>
</dbReference>
<dbReference type="Gene3D" id="1.10.3720.10">
    <property type="entry name" value="MetI-like"/>
    <property type="match status" value="1"/>
</dbReference>
<evidence type="ECO:0000313" key="12">
    <source>
        <dbReference type="EMBL" id="PWC16902.1"/>
    </source>
</evidence>
<comment type="subcellular location">
    <subcellularLocation>
        <location evidence="1">Cell inner membrane</location>
        <topology evidence="1">Multi-pass membrane protein</topology>
    </subcellularLocation>
    <subcellularLocation>
        <location evidence="10">Cell membrane</location>
        <topology evidence="10">Multi-pass membrane protein</topology>
    </subcellularLocation>
</comment>
<feature type="transmembrane region" description="Helical" evidence="10">
    <location>
        <begin position="12"/>
        <end position="40"/>
    </location>
</feature>
<dbReference type="RefSeq" id="WP_136166142.1">
    <property type="nucleotide sequence ID" value="NZ_KZ819076.1"/>
</dbReference>
<dbReference type="SUPFAM" id="SSF161098">
    <property type="entry name" value="MetI-like"/>
    <property type="match status" value="1"/>
</dbReference>
<dbReference type="Pfam" id="PF00528">
    <property type="entry name" value="BPD_transp_1"/>
    <property type="match status" value="1"/>
</dbReference>
<evidence type="ECO:0000256" key="5">
    <source>
        <dbReference type="ARBA" id="ARBA00022519"/>
    </source>
</evidence>
<evidence type="ECO:0000256" key="7">
    <source>
        <dbReference type="ARBA" id="ARBA00022970"/>
    </source>
</evidence>
<organism evidence="12 13">
    <name type="scientific">Brenneria corticis</name>
    <dbReference type="NCBI Taxonomy" id="2173106"/>
    <lineage>
        <taxon>Bacteria</taxon>
        <taxon>Pseudomonadati</taxon>
        <taxon>Pseudomonadota</taxon>
        <taxon>Gammaproteobacteria</taxon>
        <taxon>Enterobacterales</taxon>
        <taxon>Pectobacteriaceae</taxon>
        <taxon>Brenneria</taxon>
    </lineage>
</organism>
<dbReference type="GO" id="GO:0006865">
    <property type="term" value="P:amino acid transport"/>
    <property type="evidence" value="ECO:0007669"/>
    <property type="project" value="UniProtKB-KW"/>
</dbReference>
<keyword evidence="5" id="KW-0997">Cell inner membrane</keyword>
<dbReference type="AlphaFoldDB" id="A0A2U1U5J5"/>
<dbReference type="GO" id="GO:0022857">
    <property type="term" value="F:transmembrane transporter activity"/>
    <property type="evidence" value="ECO:0007669"/>
    <property type="project" value="InterPro"/>
</dbReference>
<comment type="similarity">
    <text evidence="2">Belongs to the binding-protein-dependent transport system permease family. HisMQ subfamily.</text>
</comment>
<keyword evidence="9 10" id="KW-0472">Membrane</keyword>
<feature type="transmembrane region" description="Helical" evidence="10">
    <location>
        <begin position="145"/>
        <end position="168"/>
    </location>
</feature>
<comment type="caution">
    <text evidence="12">The sequence shown here is derived from an EMBL/GenBank/DDBJ whole genome shotgun (WGS) entry which is preliminary data.</text>
</comment>
<dbReference type="CDD" id="cd06261">
    <property type="entry name" value="TM_PBP2"/>
    <property type="match status" value="1"/>
</dbReference>
<keyword evidence="4" id="KW-1003">Cell membrane</keyword>
<evidence type="ECO:0000256" key="8">
    <source>
        <dbReference type="ARBA" id="ARBA00022989"/>
    </source>
</evidence>
<dbReference type="InterPro" id="IPR035906">
    <property type="entry name" value="MetI-like_sf"/>
</dbReference>
<dbReference type="InterPro" id="IPR010065">
    <property type="entry name" value="AA_ABC_transptr_permease_3TM"/>
</dbReference>
<dbReference type="EMBL" id="QDKH01000008">
    <property type="protein sequence ID" value="PWC16902.1"/>
    <property type="molecule type" value="Genomic_DNA"/>
</dbReference>
<dbReference type="PANTHER" id="PTHR30614">
    <property type="entry name" value="MEMBRANE COMPONENT OF AMINO ACID ABC TRANSPORTER"/>
    <property type="match status" value="1"/>
</dbReference>
<keyword evidence="13" id="KW-1185">Reference proteome</keyword>
<gene>
    <name evidence="12" type="ORF">DDT56_09210</name>
</gene>
<evidence type="ECO:0000256" key="9">
    <source>
        <dbReference type="ARBA" id="ARBA00023136"/>
    </source>
</evidence>
<dbReference type="InterPro" id="IPR000515">
    <property type="entry name" value="MetI-like"/>
</dbReference>
<dbReference type="Proteomes" id="UP000296159">
    <property type="component" value="Unassembled WGS sequence"/>
</dbReference>
<keyword evidence="7" id="KW-0029">Amino-acid transport</keyword>
<evidence type="ECO:0000256" key="3">
    <source>
        <dbReference type="ARBA" id="ARBA00022448"/>
    </source>
</evidence>
<dbReference type="PROSITE" id="PS50928">
    <property type="entry name" value="ABC_TM1"/>
    <property type="match status" value="1"/>
</dbReference>
<evidence type="ECO:0000256" key="6">
    <source>
        <dbReference type="ARBA" id="ARBA00022692"/>
    </source>
</evidence>
<protein>
    <submittedName>
        <fullName evidence="12">Polar amino acid ABC transporter permease</fullName>
    </submittedName>
</protein>
<feature type="transmembrane region" description="Helical" evidence="10">
    <location>
        <begin position="188"/>
        <end position="207"/>
    </location>
</feature>
<dbReference type="GO" id="GO:0043190">
    <property type="term" value="C:ATP-binding cassette (ABC) transporter complex"/>
    <property type="evidence" value="ECO:0007669"/>
    <property type="project" value="InterPro"/>
</dbReference>
<proteinExistence type="inferred from homology"/>
<dbReference type="NCBIfam" id="TIGR01726">
    <property type="entry name" value="HEQRo_perm_3TM"/>
    <property type="match status" value="1"/>
</dbReference>
<evidence type="ECO:0000256" key="2">
    <source>
        <dbReference type="ARBA" id="ARBA00010072"/>
    </source>
</evidence>
<evidence type="ECO:0000313" key="13">
    <source>
        <dbReference type="Proteomes" id="UP000296159"/>
    </source>
</evidence>
<name>A0A2U1U5J5_9GAMM</name>
<keyword evidence="3 10" id="KW-0813">Transport</keyword>
<reference evidence="12 13" key="1">
    <citation type="submission" date="2018-04" db="EMBL/GenBank/DDBJ databases">
        <title>Brenneria corticis sp.nov.</title>
        <authorList>
            <person name="Li Y."/>
        </authorList>
    </citation>
    <scope>NUCLEOTIDE SEQUENCE [LARGE SCALE GENOMIC DNA]</scope>
    <source>
        <strain evidence="12 13">CFCC 11842</strain>
    </source>
</reference>
<evidence type="ECO:0000256" key="10">
    <source>
        <dbReference type="RuleBase" id="RU363032"/>
    </source>
</evidence>
<evidence type="ECO:0000256" key="4">
    <source>
        <dbReference type="ARBA" id="ARBA00022475"/>
    </source>
</evidence>
<feature type="domain" description="ABC transmembrane type-1" evidence="11">
    <location>
        <begin position="19"/>
        <end position="207"/>
    </location>
</feature>
<sequence>MMFDFATVLQQWPLLLTGTITTLAMALIATLFGLSLGIACGWGRARGAAWLRFLVGAYVELFRNTPYIVQLFFIFFGLPAAGVQLSALTASMASLILNLGAYAAEIVRAGIETTPRGQIEAAKSLALSRWQIFTRVVLPPSLSRVWPSLVSQVIIIMLGSAVCSQISTEELSYSANLIASRSFRNFESYIIAAAIYLLLAIAMRRFLNWLGPRFIFMTGRSCPTSSGASLSGVKKCARRIFNR</sequence>